<evidence type="ECO:0000256" key="6">
    <source>
        <dbReference type="ARBA" id="ARBA00023242"/>
    </source>
</evidence>
<dbReference type="CDD" id="cd00067">
    <property type="entry name" value="GAL4"/>
    <property type="match status" value="1"/>
</dbReference>
<accession>A0A9P5YID7</accession>
<dbReference type="PANTHER" id="PTHR31845:SF19">
    <property type="entry name" value="TRANSCRIPTION FACTOR DOMAIN-CONTAINING PROTEIN"/>
    <property type="match status" value="1"/>
</dbReference>
<feature type="compositionally biased region" description="Polar residues" evidence="7">
    <location>
        <begin position="441"/>
        <end position="451"/>
    </location>
</feature>
<gene>
    <name evidence="9" type="ORF">BDZ94DRAFT_1184572</name>
</gene>
<sequence length="1102" mass="121724">MANSYAHQSWTQNQTPYGQSGLQLEHEFDFPAIGTSDNNQHQTQQQPAFPADNYQSPPYQLPTNSVPPPSMLRSTFTTSQSHPVSFGITTNGQSKADPSGFIPVNFGSNQPRSQNSGSFDPMYNNQPSPDQHLGWNNTSMNYQNQIPNNNIYSGNGYNNGIAHLSSSPTPMQDSFPPRQPPPNSQRSYYPQTTAPGMPDPRSKRSHSQIQEDARDDEPDADMAADAKEAAKIRPGACARCKNLKVKCEFKTDTDPCKRCLNGGHDCVIPGRKKRKTPPKREHLLNEIRQQAAQIKELMSQLEATHQTPSLRRPPSITSDTYASSPGLSSPVLSPSSTTSFLGSDAPSPNHVDHAANKAVEDWIAKAKQSFQEFDGFIGIGGAGMPKSYLVMEDLENPESDDDDYVNVGSSDDGNDDYGFAVEHHDGEDVAQSEPSLRHKGSVSSIGTNSTGVTGGTRKKHSAEGAKSAILPGGAVPFGLFGDLSLKTLREKGSSDEIEEDDKASGIAGTDFFRTTPAPGAMDRRLANLQVQTPHILTRGVITPEEAEKLFQIYFERMNLSVSLLDPVLYTAQRTCYRSPFLFTVICAIASRFYSERQELYGHAMHFAQLAAGTALISGTKNVEMVQAYILMSLYPVPAKRWEDQRNWLYLGLAIRTATDLNLHLPNTAKPLNENHAREMLNRTRVWLNCFNLDRSTSSQYGKAPIISNADYMANHSENWWKSSPYNMKNFDIQICAYNSELKVMAAFIAKIYSDPHHPTGLNREVDFEKIATEADDELKQLGDKWFTLLEQTDMSDPQNSFRTGLLKLAFPYARLVALSYGFQHAFGKGHTDENPFLLRCLTAATDVVNAVLNDICRPSQLPYWRHGPEAQSVFVTFASAFLVKLLQPKFASYLTMEKRIEIRGLVQKVVDLLSSPEIAIDDRHGPKLYSKFLKGLLAAPMARVDSMSSARKTRRPKSASGQTPEPTFDANYTYSHPSPAGSSSLSPPPRPTALSFDSFAPVGATDPFAPELAGTNALNISGVDDGTGINIMSDFFQPPLPFDDDILQSMQSLSDPSGWQDTTLPSGFNWSTQFQQNLGIDFRSQYTSLFNDESHYMTGVQQ</sequence>
<dbReference type="InterPro" id="IPR007219">
    <property type="entry name" value="XnlR_reg_dom"/>
</dbReference>
<feature type="compositionally biased region" description="Polar residues" evidence="7">
    <location>
        <begin position="72"/>
        <end position="96"/>
    </location>
</feature>
<evidence type="ECO:0000256" key="2">
    <source>
        <dbReference type="ARBA" id="ARBA00022723"/>
    </source>
</evidence>
<dbReference type="GO" id="GO:0008270">
    <property type="term" value="F:zinc ion binding"/>
    <property type="evidence" value="ECO:0007669"/>
    <property type="project" value="InterPro"/>
</dbReference>
<dbReference type="EMBL" id="MU150234">
    <property type="protein sequence ID" value="KAF9468155.1"/>
    <property type="molecule type" value="Genomic_DNA"/>
</dbReference>
<proteinExistence type="predicted"/>
<reference evidence="9" key="1">
    <citation type="submission" date="2020-11" db="EMBL/GenBank/DDBJ databases">
        <authorList>
            <consortium name="DOE Joint Genome Institute"/>
            <person name="Ahrendt S."/>
            <person name="Riley R."/>
            <person name="Andreopoulos W."/>
            <person name="Labutti K."/>
            <person name="Pangilinan J."/>
            <person name="Ruiz-Duenas F.J."/>
            <person name="Barrasa J.M."/>
            <person name="Sanchez-Garcia M."/>
            <person name="Camarero S."/>
            <person name="Miyauchi S."/>
            <person name="Serrano A."/>
            <person name="Linde D."/>
            <person name="Babiker R."/>
            <person name="Drula E."/>
            <person name="Ayuso-Fernandez I."/>
            <person name="Pacheco R."/>
            <person name="Padilla G."/>
            <person name="Ferreira P."/>
            <person name="Barriuso J."/>
            <person name="Kellner H."/>
            <person name="Castanera R."/>
            <person name="Alfaro M."/>
            <person name="Ramirez L."/>
            <person name="Pisabarro A.G."/>
            <person name="Kuo A."/>
            <person name="Tritt A."/>
            <person name="Lipzen A."/>
            <person name="He G."/>
            <person name="Yan M."/>
            <person name="Ng V."/>
            <person name="Cullen D."/>
            <person name="Martin F."/>
            <person name="Rosso M.-N."/>
            <person name="Henrissat B."/>
            <person name="Hibbett D."/>
            <person name="Martinez A.T."/>
            <person name="Grigoriev I.V."/>
        </authorList>
    </citation>
    <scope>NUCLEOTIDE SEQUENCE</scope>
    <source>
        <strain evidence="9">CBS 247.69</strain>
    </source>
</reference>
<evidence type="ECO:0000313" key="10">
    <source>
        <dbReference type="Proteomes" id="UP000807353"/>
    </source>
</evidence>
<dbReference type="Pfam" id="PF00172">
    <property type="entry name" value="Zn_clus"/>
    <property type="match status" value="1"/>
</dbReference>
<evidence type="ECO:0000256" key="7">
    <source>
        <dbReference type="SAM" id="MobiDB-lite"/>
    </source>
</evidence>
<feature type="compositionally biased region" description="Polar residues" evidence="7">
    <location>
        <begin position="1"/>
        <end position="22"/>
    </location>
</feature>
<evidence type="ECO:0000256" key="1">
    <source>
        <dbReference type="ARBA" id="ARBA00004123"/>
    </source>
</evidence>
<feature type="compositionally biased region" description="Polar residues" evidence="7">
    <location>
        <begin position="106"/>
        <end position="140"/>
    </location>
</feature>
<dbReference type="CDD" id="cd12148">
    <property type="entry name" value="fungal_TF_MHR"/>
    <property type="match status" value="1"/>
</dbReference>
<dbReference type="Pfam" id="PF04082">
    <property type="entry name" value="Fungal_trans"/>
    <property type="match status" value="1"/>
</dbReference>
<feature type="region of interest" description="Disordered" evidence="7">
    <location>
        <begin position="947"/>
        <end position="994"/>
    </location>
</feature>
<feature type="compositionally biased region" description="Low complexity" evidence="7">
    <location>
        <begin position="975"/>
        <end position="985"/>
    </location>
</feature>
<feature type="region of interest" description="Disordered" evidence="7">
    <location>
        <begin position="161"/>
        <end position="220"/>
    </location>
</feature>
<dbReference type="Proteomes" id="UP000807353">
    <property type="component" value="Unassembled WGS sequence"/>
</dbReference>
<name>A0A9P5YID7_9AGAR</name>
<dbReference type="OrthoDB" id="39175at2759"/>
<keyword evidence="4" id="KW-0238">DNA-binding</keyword>
<feature type="region of interest" description="Disordered" evidence="7">
    <location>
        <begin position="302"/>
        <end position="352"/>
    </location>
</feature>
<feature type="region of interest" description="Disordered" evidence="7">
    <location>
        <begin position="1"/>
        <end position="141"/>
    </location>
</feature>
<protein>
    <recommendedName>
        <fullName evidence="8">Zn(2)-C6 fungal-type domain-containing protein</fullName>
    </recommendedName>
</protein>
<evidence type="ECO:0000259" key="8">
    <source>
        <dbReference type="PROSITE" id="PS50048"/>
    </source>
</evidence>
<evidence type="ECO:0000313" key="9">
    <source>
        <dbReference type="EMBL" id="KAF9468155.1"/>
    </source>
</evidence>
<comment type="caution">
    <text evidence="9">The sequence shown here is derived from an EMBL/GenBank/DDBJ whole genome shotgun (WGS) entry which is preliminary data.</text>
</comment>
<keyword evidence="5" id="KW-0804">Transcription</keyword>
<feature type="domain" description="Zn(2)-C6 fungal-type" evidence="8">
    <location>
        <begin position="236"/>
        <end position="268"/>
    </location>
</feature>
<evidence type="ECO:0000256" key="4">
    <source>
        <dbReference type="ARBA" id="ARBA00023125"/>
    </source>
</evidence>
<dbReference type="SUPFAM" id="SSF57701">
    <property type="entry name" value="Zn2/Cys6 DNA-binding domain"/>
    <property type="match status" value="1"/>
</dbReference>
<dbReference type="GO" id="GO:0005634">
    <property type="term" value="C:nucleus"/>
    <property type="evidence" value="ECO:0007669"/>
    <property type="project" value="UniProtKB-SubCell"/>
</dbReference>
<dbReference type="InterPro" id="IPR001138">
    <property type="entry name" value="Zn2Cys6_DnaBD"/>
</dbReference>
<comment type="subcellular location">
    <subcellularLocation>
        <location evidence="1">Nucleus</location>
    </subcellularLocation>
</comment>
<dbReference type="GO" id="GO:0000981">
    <property type="term" value="F:DNA-binding transcription factor activity, RNA polymerase II-specific"/>
    <property type="evidence" value="ECO:0007669"/>
    <property type="project" value="InterPro"/>
</dbReference>
<dbReference type="SMART" id="SM00906">
    <property type="entry name" value="Fungal_trans"/>
    <property type="match status" value="1"/>
</dbReference>
<keyword evidence="2" id="KW-0479">Metal-binding</keyword>
<dbReference type="PROSITE" id="PS00463">
    <property type="entry name" value="ZN2_CY6_FUNGAL_1"/>
    <property type="match status" value="1"/>
</dbReference>
<dbReference type="InterPro" id="IPR051089">
    <property type="entry name" value="prtT"/>
</dbReference>
<dbReference type="AlphaFoldDB" id="A0A9P5YID7"/>
<evidence type="ECO:0000256" key="5">
    <source>
        <dbReference type="ARBA" id="ARBA00023163"/>
    </source>
</evidence>
<dbReference type="Gene3D" id="4.10.240.10">
    <property type="entry name" value="Zn(2)-C6 fungal-type DNA-binding domain"/>
    <property type="match status" value="1"/>
</dbReference>
<dbReference type="PROSITE" id="PS50048">
    <property type="entry name" value="ZN2_CY6_FUNGAL_2"/>
    <property type="match status" value="1"/>
</dbReference>
<dbReference type="InterPro" id="IPR036864">
    <property type="entry name" value="Zn2-C6_fun-type_DNA-bd_sf"/>
</dbReference>
<feature type="region of interest" description="Disordered" evidence="7">
    <location>
        <begin position="426"/>
        <end position="464"/>
    </location>
</feature>
<keyword evidence="10" id="KW-1185">Reference proteome</keyword>
<feature type="compositionally biased region" description="Polar residues" evidence="7">
    <location>
        <begin position="959"/>
        <end position="974"/>
    </location>
</feature>
<evidence type="ECO:0000256" key="3">
    <source>
        <dbReference type="ARBA" id="ARBA00023015"/>
    </source>
</evidence>
<feature type="compositionally biased region" description="Polar residues" evidence="7">
    <location>
        <begin position="35"/>
        <end position="64"/>
    </location>
</feature>
<keyword evidence="6" id="KW-0539">Nucleus</keyword>
<dbReference type="GO" id="GO:0000976">
    <property type="term" value="F:transcription cis-regulatory region binding"/>
    <property type="evidence" value="ECO:0007669"/>
    <property type="project" value="TreeGrafter"/>
</dbReference>
<dbReference type="GO" id="GO:0006351">
    <property type="term" value="P:DNA-templated transcription"/>
    <property type="evidence" value="ECO:0007669"/>
    <property type="project" value="InterPro"/>
</dbReference>
<keyword evidence="3" id="KW-0805">Transcription regulation</keyword>
<feature type="compositionally biased region" description="Low complexity" evidence="7">
    <location>
        <begin position="323"/>
        <end position="339"/>
    </location>
</feature>
<organism evidence="9 10">
    <name type="scientific">Collybia nuda</name>
    <dbReference type="NCBI Taxonomy" id="64659"/>
    <lineage>
        <taxon>Eukaryota</taxon>
        <taxon>Fungi</taxon>
        <taxon>Dikarya</taxon>
        <taxon>Basidiomycota</taxon>
        <taxon>Agaricomycotina</taxon>
        <taxon>Agaricomycetes</taxon>
        <taxon>Agaricomycetidae</taxon>
        <taxon>Agaricales</taxon>
        <taxon>Tricholomatineae</taxon>
        <taxon>Clitocybaceae</taxon>
        <taxon>Collybia</taxon>
    </lineage>
</organism>
<dbReference type="PANTHER" id="PTHR31845">
    <property type="entry name" value="FINGER DOMAIN PROTEIN, PUTATIVE-RELATED"/>
    <property type="match status" value="1"/>
</dbReference>
<feature type="compositionally biased region" description="Polar residues" evidence="7">
    <location>
        <begin position="302"/>
        <end position="322"/>
    </location>
</feature>